<keyword evidence="3" id="KW-1185">Reference proteome</keyword>
<keyword evidence="1" id="KW-1133">Transmembrane helix</keyword>
<feature type="transmembrane region" description="Helical" evidence="1">
    <location>
        <begin position="12"/>
        <end position="32"/>
    </location>
</feature>
<gene>
    <name evidence="2" type="ORF">C882_1250</name>
</gene>
<dbReference type="EMBL" id="ANHY01000018">
    <property type="protein sequence ID" value="EKV27655.1"/>
    <property type="molecule type" value="Genomic_DNA"/>
</dbReference>
<feature type="transmembrane region" description="Helical" evidence="1">
    <location>
        <begin position="52"/>
        <end position="73"/>
    </location>
</feature>
<organism evidence="2 3">
    <name type="scientific">Caenispirillum salinarum AK4</name>
    <dbReference type="NCBI Taxonomy" id="1238182"/>
    <lineage>
        <taxon>Bacteria</taxon>
        <taxon>Pseudomonadati</taxon>
        <taxon>Pseudomonadota</taxon>
        <taxon>Alphaproteobacteria</taxon>
        <taxon>Rhodospirillales</taxon>
        <taxon>Novispirillaceae</taxon>
        <taxon>Caenispirillum</taxon>
    </lineage>
</organism>
<dbReference type="RefSeq" id="WP_009541906.1">
    <property type="nucleotide sequence ID" value="NZ_ANHY01000018.1"/>
</dbReference>
<dbReference type="OrthoDB" id="581705at2"/>
<sequence>MNRARRARLCGWIGLTGAVLVVVANLAGVAIYEQHDPISDTISDLAAGRWGWIQDTGLILFGIGAMACAYGLWPWWRGRASWMLGLAALALLGIDLGVIAGHNEYGDRDSGKFVIHMNAVYAFAVLFLAQAALLGPGLRDARFLSGPWRTAGFGVAAAWLVLSPLFFVVPTTWDGAYERFLGLITVGWIAALSLALIRRARQA</sequence>
<proteinExistence type="predicted"/>
<feature type="transmembrane region" description="Helical" evidence="1">
    <location>
        <begin position="180"/>
        <end position="197"/>
    </location>
</feature>
<evidence type="ECO:0000313" key="2">
    <source>
        <dbReference type="EMBL" id="EKV27655.1"/>
    </source>
</evidence>
<evidence type="ECO:0000313" key="3">
    <source>
        <dbReference type="Proteomes" id="UP000009881"/>
    </source>
</evidence>
<evidence type="ECO:0000256" key="1">
    <source>
        <dbReference type="SAM" id="Phobius"/>
    </source>
</evidence>
<comment type="caution">
    <text evidence="2">The sequence shown here is derived from an EMBL/GenBank/DDBJ whole genome shotgun (WGS) entry which is preliminary data.</text>
</comment>
<protein>
    <recommendedName>
        <fullName evidence="4">DUF998 domain-containing protein</fullName>
    </recommendedName>
</protein>
<keyword evidence="1" id="KW-0472">Membrane</keyword>
<accession>K9GP11</accession>
<keyword evidence="1" id="KW-0812">Transmembrane</keyword>
<feature type="transmembrane region" description="Helical" evidence="1">
    <location>
        <begin position="80"/>
        <end position="99"/>
    </location>
</feature>
<dbReference type="Pfam" id="PF06197">
    <property type="entry name" value="DUF998"/>
    <property type="match status" value="1"/>
</dbReference>
<reference evidence="2 3" key="1">
    <citation type="journal article" date="2013" name="Genome Announc.">
        <title>Draft Genome Sequence of an Alphaproteobacterium, Caenispirillum salinarum AK4(T), Isolated from a Solar Saltern.</title>
        <authorList>
            <person name="Khatri I."/>
            <person name="Singh A."/>
            <person name="Korpole S."/>
            <person name="Pinnaka A.K."/>
            <person name="Subramanian S."/>
        </authorList>
    </citation>
    <scope>NUCLEOTIDE SEQUENCE [LARGE SCALE GENOMIC DNA]</scope>
    <source>
        <strain evidence="2 3">AK4</strain>
    </source>
</reference>
<dbReference type="AlphaFoldDB" id="K9GP11"/>
<feature type="transmembrane region" description="Helical" evidence="1">
    <location>
        <begin position="150"/>
        <end position="168"/>
    </location>
</feature>
<dbReference type="STRING" id="1238182.C882_1250"/>
<name>K9GP11_9PROT</name>
<evidence type="ECO:0008006" key="4">
    <source>
        <dbReference type="Google" id="ProtNLM"/>
    </source>
</evidence>
<dbReference type="InterPro" id="IPR009339">
    <property type="entry name" value="DUF998"/>
</dbReference>
<feature type="transmembrane region" description="Helical" evidence="1">
    <location>
        <begin position="119"/>
        <end position="138"/>
    </location>
</feature>
<dbReference type="eggNOG" id="ENOG5030MMB">
    <property type="taxonomic scope" value="Bacteria"/>
</dbReference>
<dbReference type="Proteomes" id="UP000009881">
    <property type="component" value="Unassembled WGS sequence"/>
</dbReference>